<dbReference type="RefSeq" id="WP_189022343.1">
    <property type="nucleotide sequence ID" value="NZ_BMKR01000003.1"/>
</dbReference>
<dbReference type="AlphaFoldDB" id="A0A917C0C7"/>
<reference evidence="1" key="2">
    <citation type="submission" date="2020-09" db="EMBL/GenBank/DDBJ databases">
        <authorList>
            <person name="Sun Q."/>
            <person name="Zhou Y."/>
        </authorList>
    </citation>
    <scope>NUCLEOTIDE SEQUENCE</scope>
    <source>
        <strain evidence="1">CGMCC 1.16134</strain>
    </source>
</reference>
<dbReference type="GO" id="GO:0043937">
    <property type="term" value="P:regulation of sporulation"/>
    <property type="evidence" value="ECO:0007669"/>
    <property type="project" value="InterPro"/>
</dbReference>
<evidence type="ECO:0000313" key="1">
    <source>
        <dbReference type="EMBL" id="GGF65636.1"/>
    </source>
</evidence>
<dbReference type="SUPFAM" id="SSF140500">
    <property type="entry name" value="BAS1536-like"/>
    <property type="match status" value="1"/>
</dbReference>
<protein>
    <recommendedName>
        <fullName evidence="3">Aspartyl-phosphate phosphatase Spo0E family protein</fullName>
    </recommendedName>
</protein>
<organism evidence="1 2">
    <name type="scientific">Paenibacillus albidus</name>
    <dbReference type="NCBI Taxonomy" id="2041023"/>
    <lineage>
        <taxon>Bacteria</taxon>
        <taxon>Bacillati</taxon>
        <taxon>Bacillota</taxon>
        <taxon>Bacilli</taxon>
        <taxon>Bacillales</taxon>
        <taxon>Paenibacillaceae</taxon>
        <taxon>Paenibacillus</taxon>
    </lineage>
</organism>
<gene>
    <name evidence="1" type="ORF">GCM10010912_08340</name>
</gene>
<dbReference type="InterPro" id="IPR036638">
    <property type="entry name" value="HLH_DNA-bd_sf"/>
</dbReference>
<dbReference type="InterPro" id="IPR018540">
    <property type="entry name" value="Spo0E-like"/>
</dbReference>
<keyword evidence="2" id="KW-1185">Reference proteome</keyword>
<name>A0A917C0C7_9BACL</name>
<comment type="caution">
    <text evidence="1">The sequence shown here is derived from an EMBL/GenBank/DDBJ whole genome shotgun (WGS) entry which is preliminary data.</text>
</comment>
<dbReference type="EMBL" id="BMKR01000003">
    <property type="protein sequence ID" value="GGF65636.1"/>
    <property type="molecule type" value="Genomic_DNA"/>
</dbReference>
<dbReference type="GO" id="GO:0046983">
    <property type="term" value="F:protein dimerization activity"/>
    <property type="evidence" value="ECO:0007669"/>
    <property type="project" value="InterPro"/>
</dbReference>
<evidence type="ECO:0008006" key="3">
    <source>
        <dbReference type="Google" id="ProtNLM"/>
    </source>
</evidence>
<dbReference type="Gene3D" id="4.10.280.10">
    <property type="entry name" value="Helix-loop-helix DNA-binding domain"/>
    <property type="match status" value="1"/>
</dbReference>
<proteinExistence type="predicted"/>
<dbReference type="Proteomes" id="UP000637643">
    <property type="component" value="Unassembled WGS sequence"/>
</dbReference>
<evidence type="ECO:0000313" key="2">
    <source>
        <dbReference type="Proteomes" id="UP000637643"/>
    </source>
</evidence>
<dbReference type="Pfam" id="PF09388">
    <property type="entry name" value="SpoOE-like"/>
    <property type="match status" value="1"/>
</dbReference>
<reference evidence="1" key="1">
    <citation type="journal article" date="2014" name="Int. J. Syst. Evol. Microbiol.">
        <title>Complete genome sequence of Corynebacterium casei LMG S-19264T (=DSM 44701T), isolated from a smear-ripened cheese.</title>
        <authorList>
            <consortium name="US DOE Joint Genome Institute (JGI-PGF)"/>
            <person name="Walter F."/>
            <person name="Albersmeier A."/>
            <person name="Kalinowski J."/>
            <person name="Ruckert C."/>
        </authorList>
    </citation>
    <scope>NUCLEOTIDE SEQUENCE</scope>
    <source>
        <strain evidence="1">CGMCC 1.16134</strain>
    </source>
</reference>
<accession>A0A917C0C7</accession>
<sequence length="57" mass="6839">MSYNQAATLLRVEKARQQLYRTQQRYGLLTHPKVIEQSVKLDELLNQYTINRPLPFY</sequence>
<dbReference type="InterPro" id="IPR037208">
    <property type="entry name" value="Spo0E-like_sf"/>
</dbReference>